<feature type="domain" description="TFG box profile" evidence="6">
    <location>
        <begin position="480"/>
        <end position="500"/>
    </location>
</feature>
<feature type="region of interest" description="Disordered" evidence="3">
    <location>
        <begin position="301"/>
        <end position="323"/>
    </location>
</feature>
<evidence type="ECO:0000256" key="1">
    <source>
        <dbReference type="PROSITE-ProRule" id="PRU00846"/>
    </source>
</evidence>
<feature type="region of interest" description="Disordered" evidence="3">
    <location>
        <begin position="596"/>
        <end position="699"/>
    </location>
</feature>
<evidence type="ECO:0000313" key="7">
    <source>
        <dbReference type="EMBL" id="KAK1593647.1"/>
    </source>
</evidence>
<proteinExistence type="predicted"/>
<dbReference type="Gene3D" id="2.30.30.100">
    <property type="match status" value="1"/>
</dbReference>
<dbReference type="InterPro" id="IPR006994">
    <property type="entry name" value="TCF25/Rqc1"/>
</dbReference>
<dbReference type="InterPro" id="IPR025768">
    <property type="entry name" value="TFG_box"/>
</dbReference>
<reference evidence="7" key="1">
    <citation type="submission" date="2021-06" db="EMBL/GenBank/DDBJ databases">
        <title>Comparative genomics, transcriptomics and evolutionary studies reveal genomic signatures of adaptation to plant cell wall in hemibiotrophic fungi.</title>
        <authorList>
            <consortium name="DOE Joint Genome Institute"/>
            <person name="Baroncelli R."/>
            <person name="Diaz J.F."/>
            <person name="Benocci T."/>
            <person name="Peng M."/>
            <person name="Battaglia E."/>
            <person name="Haridas S."/>
            <person name="Andreopoulos W."/>
            <person name="Labutti K."/>
            <person name="Pangilinan J."/>
            <person name="Floch G.L."/>
            <person name="Makela M.R."/>
            <person name="Henrissat B."/>
            <person name="Grigoriev I.V."/>
            <person name="Crouch J.A."/>
            <person name="De Vries R.P."/>
            <person name="Sukno S.A."/>
            <person name="Thon M.R."/>
        </authorList>
    </citation>
    <scope>NUCLEOTIDE SEQUENCE</scope>
    <source>
        <strain evidence="7">CBS 125086</strain>
    </source>
</reference>
<feature type="region of interest" description="Disordered" evidence="3">
    <location>
        <begin position="1260"/>
        <end position="1306"/>
    </location>
</feature>
<dbReference type="CDD" id="cd01736">
    <property type="entry name" value="LSm14_N"/>
    <property type="match status" value="1"/>
</dbReference>
<dbReference type="EMBL" id="JAHLJV010000024">
    <property type="protein sequence ID" value="KAK1593647.1"/>
    <property type="molecule type" value="Genomic_DNA"/>
</dbReference>
<feature type="compositionally biased region" description="Pro residues" evidence="3">
    <location>
        <begin position="141"/>
        <end position="162"/>
    </location>
</feature>
<dbReference type="Pfam" id="PF04910">
    <property type="entry name" value="Tcf25"/>
    <property type="match status" value="1"/>
</dbReference>
<dbReference type="PROSITE" id="PS51513">
    <property type="entry name" value="FFD"/>
    <property type="match status" value="1"/>
</dbReference>
<dbReference type="InterPro" id="IPR025609">
    <property type="entry name" value="Lsm14-like_N"/>
</dbReference>
<organism evidence="7 8">
    <name type="scientific">Colletotrichum navitas</name>
    <dbReference type="NCBI Taxonomy" id="681940"/>
    <lineage>
        <taxon>Eukaryota</taxon>
        <taxon>Fungi</taxon>
        <taxon>Dikarya</taxon>
        <taxon>Ascomycota</taxon>
        <taxon>Pezizomycotina</taxon>
        <taxon>Sordariomycetes</taxon>
        <taxon>Hypocreomycetidae</taxon>
        <taxon>Glomerellales</taxon>
        <taxon>Glomerellaceae</taxon>
        <taxon>Colletotrichum</taxon>
        <taxon>Colletotrichum graminicola species complex</taxon>
    </lineage>
</organism>
<dbReference type="RefSeq" id="XP_060414933.1">
    <property type="nucleotide sequence ID" value="XM_060560005.1"/>
</dbReference>
<feature type="compositionally biased region" description="Basic residues" evidence="3">
    <location>
        <begin position="669"/>
        <end position="682"/>
    </location>
</feature>
<feature type="domain" description="DFDF" evidence="4">
    <location>
        <begin position="392"/>
        <end position="428"/>
    </location>
</feature>
<dbReference type="InterPro" id="IPR019050">
    <property type="entry name" value="FDF_dom"/>
</dbReference>
<feature type="compositionally biased region" description="Polar residues" evidence="3">
    <location>
        <begin position="456"/>
        <end position="466"/>
    </location>
</feature>
<dbReference type="SUPFAM" id="SSF50182">
    <property type="entry name" value="Sm-like ribonucleoproteins"/>
    <property type="match status" value="1"/>
</dbReference>
<dbReference type="GO" id="GO:1990112">
    <property type="term" value="C:RQC complex"/>
    <property type="evidence" value="ECO:0007669"/>
    <property type="project" value="TreeGrafter"/>
</dbReference>
<evidence type="ECO:0000259" key="5">
    <source>
        <dbReference type="PROSITE" id="PS51513"/>
    </source>
</evidence>
<feature type="region of interest" description="Disordered" evidence="3">
    <location>
        <begin position="426"/>
        <end position="543"/>
    </location>
</feature>
<sequence>MSEFLGYVGVLHEINSDESTVSLENVRSFGTEGRRSRPEEEIAPSDQVYDYIIFRGSDVKDLRIEDHPGIKENKPPAMPEDPAIVNARPRPGQGPSNQPPPAPGFGQPPFQNNFYPPPGPWGPAPGRGGPGGPGAGMGGMPYPPPPGWFPPGPPGQGFPPGPDQWNNYNYPPGPGGPPGPLGPGGVPGQVPENRGTPGPHDAKSAPTGAAGDRQKPATPATQGAPSDSKPAPPPGFQQAAAPTPPVESKPSAAEVKATAASLNTTGSSKPVELPVPTGPRNVARVQPAVPLAGSMPKAFPVPVNDSNAGQAAPKPAAAPTAASVRDATEAAKAAVALAMANMNAGNVAVPTAPQGNGNAMDNLTKKVNEMRVNAARTTQSGGGRGRGRGGRQGQAKVEVPDADFDFAQANAKFNKDDLVKEAIAGSPLGEAPNNGTATEAPAAEVPGTNPPVAYNKTRSFFDNISSEAKDRADNNGQKPGGREWRGEEQRKNMETFGQGSVDGGYRGFRGRGRGRGRGGYGGRGGGGRGGFRGRGGQGSQGSSVGRREVELFCSANQLLCKNLTSNLQLYQLSLFPKPIELGIITMSSRQLRKLQKQRELEQLQEAKPATEESSDDEPETATIKPRQSLFAALGGGEDEDDDDDDEEKHGNEQEEAQPESEPEAVSQPAKKKNKKKKKKAKKASTQDQTAKVPEDKEDEIDRALKELSIARNAGSAASDNLAQRSRDVDELLQINTQYLRAINEMRALFGKEAIQAAQEEERAEQEAARRAQRGPNQQVDLETALRGDPRKKLPEVSLRRNVFIQGKDTWPRATAAGLIMKEVRKGSDGLVEFAFVHEQAYDNVQIMFFSSVQLGDPMQMVQLLMQFPYHVSTLLQVSKVAIQDQNQALAADLCERALFTFGRATTSAFRQKLEQGKARLDFRRPENRELWLAGYTYLKSLIRKGTYRTGLEWAKLLFSLNPNDPYGMKYFIHTLAIRARQAQWLIDFMNTHEFVADETDDTYLKQTLVLAKLQVGDTDGAKIAAVAGMERLPWLYCALFQALNLEAPPPLWGVRPDTNEREFWTNLYIHQAKDIWNNSQAIDLLKDAVKVAQKPTRTLPEDMPADNRTARWAWLEDTPSLLSGIPRAMLAREPNYAFDPLPPPKEENIFTSQGVQMPWRQGGENGEREMLAQERALINMIRRQQLRAGARRGAAEPGVGAAEAMMGAFPGDDDDEEGGEFGDAWEGAFSDGDDTEFEGDGHQPASAGVVQRLADMLASMIPGGWPAEPADGDDEHSDPEDDELPPLIDGDEDIDDGRQQHSGNQP</sequence>
<feature type="region of interest" description="Disordered" evidence="3">
    <location>
        <begin position="371"/>
        <end position="396"/>
    </location>
</feature>
<gene>
    <name evidence="7" type="ORF">LY79DRAFT_579181</name>
</gene>
<keyword evidence="8" id="KW-1185">Reference proteome</keyword>
<evidence type="ECO:0000259" key="6">
    <source>
        <dbReference type="PROSITE" id="PS51536"/>
    </source>
</evidence>
<dbReference type="Pfam" id="PF12701">
    <property type="entry name" value="LSM14"/>
    <property type="match status" value="1"/>
</dbReference>
<feature type="compositionally biased region" description="Acidic residues" evidence="3">
    <location>
        <begin position="1211"/>
        <end position="1220"/>
    </location>
</feature>
<dbReference type="Proteomes" id="UP001230504">
    <property type="component" value="Unassembled WGS sequence"/>
</dbReference>
<feature type="short sequence motif" description="FFD box" evidence="1">
    <location>
        <begin position="452"/>
        <end position="468"/>
    </location>
</feature>
<feature type="compositionally biased region" description="Acidic residues" evidence="3">
    <location>
        <begin position="1270"/>
        <end position="1295"/>
    </location>
</feature>
<feature type="region of interest" description="Disordered" evidence="3">
    <location>
        <begin position="1211"/>
        <end position="1244"/>
    </location>
</feature>
<feature type="compositionally biased region" description="Acidic residues" evidence="3">
    <location>
        <begin position="653"/>
        <end position="662"/>
    </location>
</feature>
<name>A0AAD8Q0M1_9PEZI</name>
<feature type="compositionally biased region" description="Basic and acidic residues" evidence="3">
    <location>
        <begin position="480"/>
        <end position="493"/>
    </location>
</feature>
<evidence type="ECO:0000313" key="8">
    <source>
        <dbReference type="Proteomes" id="UP001230504"/>
    </source>
</evidence>
<dbReference type="InterPro" id="IPR025761">
    <property type="entry name" value="FFD_box"/>
</dbReference>
<evidence type="ECO:0000256" key="2">
    <source>
        <dbReference type="PROSITE-ProRule" id="PRU00869"/>
    </source>
</evidence>
<feature type="compositionally biased region" description="Low complexity" evidence="3">
    <location>
        <begin position="104"/>
        <end position="114"/>
    </location>
</feature>
<feature type="compositionally biased region" description="Gly residues" evidence="3">
    <location>
        <begin position="517"/>
        <end position="539"/>
    </location>
</feature>
<dbReference type="GO" id="GO:1990116">
    <property type="term" value="P:ribosome-associated ubiquitin-dependent protein catabolic process"/>
    <property type="evidence" value="ECO:0007669"/>
    <property type="project" value="TreeGrafter"/>
</dbReference>
<dbReference type="PANTHER" id="PTHR22684">
    <property type="entry name" value="NULP1-RELATED"/>
    <property type="match status" value="1"/>
</dbReference>
<feature type="domain" description="FFD box profile" evidence="5">
    <location>
        <begin position="452"/>
        <end position="468"/>
    </location>
</feature>
<evidence type="ECO:0000259" key="4">
    <source>
        <dbReference type="PROSITE" id="PS51512"/>
    </source>
</evidence>
<dbReference type="InterPro" id="IPR010920">
    <property type="entry name" value="LSM_dom_sf"/>
</dbReference>
<dbReference type="PROSITE" id="PS51536">
    <property type="entry name" value="TFG"/>
    <property type="match status" value="1"/>
</dbReference>
<accession>A0AAD8Q0M1</accession>
<feature type="region of interest" description="Disordered" evidence="3">
    <location>
        <begin position="16"/>
        <end position="47"/>
    </location>
</feature>
<dbReference type="PROSITE" id="PS51512">
    <property type="entry name" value="DFDF"/>
    <property type="match status" value="1"/>
</dbReference>
<feature type="compositionally biased region" description="Pro residues" evidence="3">
    <location>
        <begin position="171"/>
        <end position="181"/>
    </location>
</feature>
<protein>
    <submittedName>
        <fullName evidence="7">Transcriptional repressor TCF25-domain-containing protein</fullName>
    </submittedName>
</protein>
<dbReference type="GO" id="GO:0072344">
    <property type="term" value="P:rescue of stalled ribosome"/>
    <property type="evidence" value="ECO:0007669"/>
    <property type="project" value="TreeGrafter"/>
</dbReference>
<feature type="region of interest" description="Disordered" evidence="3">
    <location>
        <begin position="60"/>
        <end position="281"/>
    </location>
</feature>
<dbReference type="SMART" id="SM01199">
    <property type="entry name" value="FDF"/>
    <property type="match status" value="1"/>
</dbReference>
<dbReference type="Pfam" id="PF09532">
    <property type="entry name" value="FDF"/>
    <property type="match status" value="1"/>
</dbReference>
<feature type="compositionally biased region" description="Acidic residues" evidence="3">
    <location>
        <begin position="636"/>
        <end position="646"/>
    </location>
</feature>
<feature type="compositionally biased region" description="Low complexity" evidence="3">
    <location>
        <begin position="308"/>
        <end position="323"/>
    </location>
</feature>
<feature type="compositionally biased region" description="Gly residues" evidence="3">
    <location>
        <begin position="125"/>
        <end position="139"/>
    </location>
</feature>
<dbReference type="GeneID" id="85444245"/>
<feature type="compositionally biased region" description="Basic and acidic residues" evidence="3">
    <location>
        <begin position="60"/>
        <end position="74"/>
    </location>
</feature>
<evidence type="ECO:0000256" key="3">
    <source>
        <dbReference type="SAM" id="MobiDB-lite"/>
    </source>
</evidence>
<dbReference type="PANTHER" id="PTHR22684:SF0">
    <property type="entry name" value="RIBOSOME QUALITY CONTROL COMPLEX SUBUNIT TCF25"/>
    <property type="match status" value="1"/>
</dbReference>
<dbReference type="SMART" id="SM01271">
    <property type="entry name" value="LSM14"/>
    <property type="match status" value="1"/>
</dbReference>
<comment type="caution">
    <text evidence="7">The sequence shown here is derived from an EMBL/GenBank/DDBJ whole genome shotgun (WGS) entry which is preliminary data.</text>
</comment>
<dbReference type="InterPro" id="IPR025762">
    <property type="entry name" value="DFDF"/>
</dbReference>
<feature type="region of interest" description="Disordered" evidence="3">
    <location>
        <begin position="759"/>
        <end position="781"/>
    </location>
</feature>
<feature type="short sequence motif" description="TFG box" evidence="2">
    <location>
        <begin position="480"/>
        <end position="500"/>
    </location>
</feature>